<dbReference type="AlphaFoldDB" id="A0A067N5H6"/>
<name>A0A067N5H6_BOTB1</name>
<proteinExistence type="predicted"/>
<dbReference type="Proteomes" id="UP000027195">
    <property type="component" value="Unassembled WGS sequence"/>
</dbReference>
<protein>
    <submittedName>
        <fullName evidence="1">Uncharacterized protein</fullName>
    </submittedName>
</protein>
<dbReference type="InParanoid" id="A0A067N5H6"/>
<sequence length="72" mass="8008">MGHGLPQNCARLLAVSYAELVPHCAPQNRGEFPFGHHATTLNTSYITSFYVRRFKGPLVVRLPAVPANQLYL</sequence>
<dbReference type="EMBL" id="KL198020">
    <property type="protein sequence ID" value="KDQ19031.1"/>
    <property type="molecule type" value="Genomic_DNA"/>
</dbReference>
<reference evidence="2" key="1">
    <citation type="journal article" date="2014" name="Proc. Natl. Acad. Sci. U.S.A.">
        <title>Extensive sampling of basidiomycete genomes demonstrates inadequacy of the white-rot/brown-rot paradigm for wood decay fungi.</title>
        <authorList>
            <person name="Riley R."/>
            <person name="Salamov A.A."/>
            <person name="Brown D.W."/>
            <person name="Nagy L.G."/>
            <person name="Floudas D."/>
            <person name="Held B.W."/>
            <person name="Levasseur A."/>
            <person name="Lombard V."/>
            <person name="Morin E."/>
            <person name="Otillar R."/>
            <person name="Lindquist E.A."/>
            <person name="Sun H."/>
            <person name="LaButti K.M."/>
            <person name="Schmutz J."/>
            <person name="Jabbour D."/>
            <person name="Luo H."/>
            <person name="Baker S.E."/>
            <person name="Pisabarro A.G."/>
            <person name="Walton J.D."/>
            <person name="Blanchette R.A."/>
            <person name="Henrissat B."/>
            <person name="Martin F."/>
            <person name="Cullen D."/>
            <person name="Hibbett D.S."/>
            <person name="Grigoriev I.V."/>
        </authorList>
    </citation>
    <scope>NUCLEOTIDE SEQUENCE [LARGE SCALE GENOMIC DNA]</scope>
    <source>
        <strain evidence="2">FD-172 SS1</strain>
    </source>
</reference>
<gene>
    <name evidence="1" type="ORF">BOTBODRAFT_28517</name>
</gene>
<dbReference type="HOGENOM" id="CLU_2721881_0_0_1"/>
<keyword evidence="2" id="KW-1185">Reference proteome</keyword>
<organism evidence="1 2">
    <name type="scientific">Botryobasidium botryosum (strain FD-172 SS1)</name>
    <dbReference type="NCBI Taxonomy" id="930990"/>
    <lineage>
        <taxon>Eukaryota</taxon>
        <taxon>Fungi</taxon>
        <taxon>Dikarya</taxon>
        <taxon>Basidiomycota</taxon>
        <taxon>Agaricomycotina</taxon>
        <taxon>Agaricomycetes</taxon>
        <taxon>Cantharellales</taxon>
        <taxon>Botryobasidiaceae</taxon>
        <taxon>Botryobasidium</taxon>
    </lineage>
</organism>
<accession>A0A067N5H6</accession>
<evidence type="ECO:0000313" key="1">
    <source>
        <dbReference type="EMBL" id="KDQ19031.1"/>
    </source>
</evidence>
<evidence type="ECO:0000313" key="2">
    <source>
        <dbReference type="Proteomes" id="UP000027195"/>
    </source>
</evidence>